<protein>
    <submittedName>
        <fullName evidence="2">Uncharacterized protein</fullName>
    </submittedName>
</protein>
<sequence>MYERALRGYEEALGPKHTSTLNTVNNLGALYADQGKLTEAEKMYERALRGYKDALGCTWPRKRQEYIGQRSTQ</sequence>
<organism evidence="2 3">
    <name type="scientific">Zopfia rhizophila CBS 207.26</name>
    <dbReference type="NCBI Taxonomy" id="1314779"/>
    <lineage>
        <taxon>Eukaryota</taxon>
        <taxon>Fungi</taxon>
        <taxon>Dikarya</taxon>
        <taxon>Ascomycota</taxon>
        <taxon>Pezizomycotina</taxon>
        <taxon>Dothideomycetes</taxon>
        <taxon>Dothideomycetes incertae sedis</taxon>
        <taxon>Zopfiaceae</taxon>
        <taxon>Zopfia</taxon>
    </lineage>
</organism>
<gene>
    <name evidence="2" type="ORF">K469DRAFT_699339</name>
</gene>
<dbReference type="SUPFAM" id="SSF48452">
    <property type="entry name" value="TPR-like"/>
    <property type="match status" value="1"/>
</dbReference>
<keyword evidence="1" id="KW-0802">TPR repeat</keyword>
<dbReference type="OrthoDB" id="626167at2759"/>
<dbReference type="AlphaFoldDB" id="A0A6A6EXI4"/>
<dbReference type="InterPro" id="IPR011990">
    <property type="entry name" value="TPR-like_helical_dom_sf"/>
</dbReference>
<dbReference type="Gene3D" id="1.25.40.10">
    <property type="entry name" value="Tetratricopeptide repeat domain"/>
    <property type="match status" value="1"/>
</dbReference>
<dbReference type="PANTHER" id="PTHR46082">
    <property type="entry name" value="ATP/GTP-BINDING PROTEIN-RELATED"/>
    <property type="match status" value="1"/>
</dbReference>
<evidence type="ECO:0000313" key="3">
    <source>
        <dbReference type="Proteomes" id="UP000800200"/>
    </source>
</evidence>
<name>A0A6A6EXI4_9PEZI</name>
<dbReference type="PROSITE" id="PS50005">
    <property type="entry name" value="TPR"/>
    <property type="match status" value="1"/>
</dbReference>
<feature type="repeat" description="TPR" evidence="1">
    <location>
        <begin position="21"/>
        <end position="54"/>
    </location>
</feature>
<proteinExistence type="predicted"/>
<reference evidence="2" key="1">
    <citation type="journal article" date="2020" name="Stud. Mycol.">
        <title>101 Dothideomycetes genomes: a test case for predicting lifestyles and emergence of pathogens.</title>
        <authorList>
            <person name="Haridas S."/>
            <person name="Albert R."/>
            <person name="Binder M."/>
            <person name="Bloem J."/>
            <person name="Labutti K."/>
            <person name="Salamov A."/>
            <person name="Andreopoulos B."/>
            <person name="Baker S."/>
            <person name="Barry K."/>
            <person name="Bills G."/>
            <person name="Bluhm B."/>
            <person name="Cannon C."/>
            <person name="Castanera R."/>
            <person name="Culley D."/>
            <person name="Daum C."/>
            <person name="Ezra D."/>
            <person name="Gonzalez J."/>
            <person name="Henrissat B."/>
            <person name="Kuo A."/>
            <person name="Liang C."/>
            <person name="Lipzen A."/>
            <person name="Lutzoni F."/>
            <person name="Magnuson J."/>
            <person name="Mondo S."/>
            <person name="Nolan M."/>
            <person name="Ohm R."/>
            <person name="Pangilinan J."/>
            <person name="Park H.-J."/>
            <person name="Ramirez L."/>
            <person name="Alfaro M."/>
            <person name="Sun H."/>
            <person name="Tritt A."/>
            <person name="Yoshinaga Y."/>
            <person name="Zwiers L.-H."/>
            <person name="Turgeon B."/>
            <person name="Goodwin S."/>
            <person name="Spatafora J."/>
            <person name="Crous P."/>
            <person name="Grigoriev I."/>
        </authorList>
    </citation>
    <scope>NUCLEOTIDE SEQUENCE</scope>
    <source>
        <strain evidence="2">CBS 207.26</strain>
    </source>
</reference>
<dbReference type="EMBL" id="ML994610">
    <property type="protein sequence ID" value="KAF2195732.1"/>
    <property type="molecule type" value="Genomic_DNA"/>
</dbReference>
<accession>A0A6A6EXI4</accession>
<dbReference type="PANTHER" id="PTHR46082:SF6">
    <property type="entry name" value="AAA+ ATPASE DOMAIN-CONTAINING PROTEIN-RELATED"/>
    <property type="match status" value="1"/>
</dbReference>
<keyword evidence="3" id="KW-1185">Reference proteome</keyword>
<dbReference type="Pfam" id="PF13424">
    <property type="entry name" value="TPR_12"/>
    <property type="match status" value="1"/>
</dbReference>
<dbReference type="InterPro" id="IPR053137">
    <property type="entry name" value="NLR-like"/>
</dbReference>
<dbReference type="InterPro" id="IPR019734">
    <property type="entry name" value="TPR_rpt"/>
</dbReference>
<dbReference type="Proteomes" id="UP000800200">
    <property type="component" value="Unassembled WGS sequence"/>
</dbReference>
<evidence type="ECO:0000256" key="1">
    <source>
        <dbReference type="PROSITE-ProRule" id="PRU00339"/>
    </source>
</evidence>
<evidence type="ECO:0000313" key="2">
    <source>
        <dbReference type="EMBL" id="KAF2195732.1"/>
    </source>
</evidence>